<feature type="compositionally biased region" description="Basic and acidic residues" evidence="1">
    <location>
        <begin position="90"/>
        <end position="100"/>
    </location>
</feature>
<comment type="caution">
    <text evidence="2">The sequence shown here is derived from an EMBL/GenBank/DDBJ whole genome shotgun (WGS) entry which is preliminary data.</text>
</comment>
<feature type="region of interest" description="Disordered" evidence="1">
    <location>
        <begin position="123"/>
        <end position="150"/>
    </location>
</feature>
<feature type="compositionally biased region" description="Polar residues" evidence="1">
    <location>
        <begin position="62"/>
        <end position="72"/>
    </location>
</feature>
<proteinExistence type="predicted"/>
<dbReference type="Proteomes" id="UP001177670">
    <property type="component" value="Unassembled WGS sequence"/>
</dbReference>
<evidence type="ECO:0000256" key="1">
    <source>
        <dbReference type="SAM" id="MobiDB-lite"/>
    </source>
</evidence>
<evidence type="ECO:0000313" key="3">
    <source>
        <dbReference type="Proteomes" id="UP001177670"/>
    </source>
</evidence>
<feature type="compositionally biased region" description="Basic and acidic residues" evidence="1">
    <location>
        <begin position="49"/>
        <end position="59"/>
    </location>
</feature>
<organism evidence="2 3">
    <name type="scientific">Melipona bicolor</name>
    <dbReference type="NCBI Taxonomy" id="60889"/>
    <lineage>
        <taxon>Eukaryota</taxon>
        <taxon>Metazoa</taxon>
        <taxon>Ecdysozoa</taxon>
        <taxon>Arthropoda</taxon>
        <taxon>Hexapoda</taxon>
        <taxon>Insecta</taxon>
        <taxon>Pterygota</taxon>
        <taxon>Neoptera</taxon>
        <taxon>Endopterygota</taxon>
        <taxon>Hymenoptera</taxon>
        <taxon>Apocrita</taxon>
        <taxon>Aculeata</taxon>
        <taxon>Apoidea</taxon>
        <taxon>Anthophila</taxon>
        <taxon>Apidae</taxon>
        <taxon>Melipona</taxon>
    </lineage>
</organism>
<sequence>MASFYRNLQKNNLTCTLLAKKHPRTNKNANTVSSIERGRSVQPVAATAAKEENSIRQEDVNLANTSAMNQSAVAEGNSKTRRPVSWRQKPGGEEGPRNSEIDSLACNANETQRRSPAVVACNRTTQHRAHTRRGIRETVNPRETRGNGKR</sequence>
<name>A0AA40FFN5_9HYME</name>
<dbReference type="EMBL" id="JAHYIQ010000046">
    <property type="protein sequence ID" value="KAK1117974.1"/>
    <property type="molecule type" value="Genomic_DNA"/>
</dbReference>
<evidence type="ECO:0000313" key="2">
    <source>
        <dbReference type="EMBL" id="KAK1117974.1"/>
    </source>
</evidence>
<keyword evidence="3" id="KW-1185">Reference proteome</keyword>
<dbReference type="AlphaFoldDB" id="A0AA40FFN5"/>
<reference evidence="2" key="1">
    <citation type="submission" date="2021-10" db="EMBL/GenBank/DDBJ databases">
        <title>Melipona bicolor Genome sequencing and assembly.</title>
        <authorList>
            <person name="Araujo N.S."/>
            <person name="Arias M.C."/>
        </authorList>
    </citation>
    <scope>NUCLEOTIDE SEQUENCE</scope>
    <source>
        <strain evidence="2">USP_2M_L1-L4_2017</strain>
        <tissue evidence="2">Whole body</tissue>
    </source>
</reference>
<gene>
    <name evidence="2" type="ORF">K0M31_015423</name>
</gene>
<accession>A0AA40FFN5</accession>
<protein>
    <submittedName>
        <fullName evidence="2">Uncharacterized protein</fullName>
    </submittedName>
</protein>
<feature type="region of interest" description="Disordered" evidence="1">
    <location>
        <begin position="20"/>
        <end position="102"/>
    </location>
</feature>
<feature type="compositionally biased region" description="Basic and acidic residues" evidence="1">
    <location>
        <begin position="134"/>
        <end position="150"/>
    </location>
</feature>